<protein>
    <submittedName>
        <fullName evidence="1">Uncharacterized protein</fullName>
    </submittedName>
</protein>
<organism evidence="1">
    <name type="scientific">marine sediment metagenome</name>
    <dbReference type="NCBI Taxonomy" id="412755"/>
    <lineage>
        <taxon>unclassified sequences</taxon>
        <taxon>metagenomes</taxon>
        <taxon>ecological metagenomes</taxon>
    </lineage>
</organism>
<accession>A0A0F9UVD7</accession>
<reference evidence="1" key="1">
    <citation type="journal article" date="2015" name="Nature">
        <title>Complex archaea that bridge the gap between prokaryotes and eukaryotes.</title>
        <authorList>
            <person name="Spang A."/>
            <person name="Saw J.H."/>
            <person name="Jorgensen S.L."/>
            <person name="Zaremba-Niedzwiedzka K."/>
            <person name="Martijn J."/>
            <person name="Lind A.E."/>
            <person name="van Eijk R."/>
            <person name="Schleper C."/>
            <person name="Guy L."/>
            <person name="Ettema T.J."/>
        </authorList>
    </citation>
    <scope>NUCLEOTIDE SEQUENCE</scope>
</reference>
<sequence>MALATILLTYKEILLLREKIWDIYHSDEYTSEYVGFVNNVKYILYLGEGGTTYGPLNLLSVNKLLSLVSPRIKSPNCTLKHSPYYSTCIEEYGLHYEPTWENVCSKCEQEIKRFINTNN</sequence>
<name>A0A0F9UVD7_9ZZZZ</name>
<evidence type="ECO:0000313" key="1">
    <source>
        <dbReference type="EMBL" id="KKN95704.1"/>
    </source>
</evidence>
<comment type="caution">
    <text evidence="1">The sequence shown here is derived from an EMBL/GenBank/DDBJ whole genome shotgun (WGS) entry which is preliminary data.</text>
</comment>
<proteinExistence type="predicted"/>
<gene>
    <name evidence="1" type="ORF">LCGC14_0175730</name>
</gene>
<dbReference type="EMBL" id="LAZR01000069">
    <property type="protein sequence ID" value="KKN95704.1"/>
    <property type="molecule type" value="Genomic_DNA"/>
</dbReference>
<dbReference type="AlphaFoldDB" id="A0A0F9UVD7"/>